<organism evidence="5 6">
    <name type="scientific">Rubrivivax albus</name>
    <dbReference type="NCBI Taxonomy" id="2499835"/>
    <lineage>
        <taxon>Bacteria</taxon>
        <taxon>Pseudomonadati</taxon>
        <taxon>Pseudomonadota</taxon>
        <taxon>Betaproteobacteria</taxon>
        <taxon>Burkholderiales</taxon>
        <taxon>Sphaerotilaceae</taxon>
        <taxon>Rubrivivax</taxon>
    </lineage>
</organism>
<evidence type="ECO:0000256" key="1">
    <source>
        <dbReference type="ARBA" id="ARBA00022737"/>
    </source>
</evidence>
<evidence type="ECO:0000256" key="2">
    <source>
        <dbReference type="ARBA" id="ARBA00022803"/>
    </source>
</evidence>
<evidence type="ECO:0000256" key="3">
    <source>
        <dbReference type="PROSITE-ProRule" id="PRU00339"/>
    </source>
</evidence>
<dbReference type="AlphaFoldDB" id="A0A437JYF8"/>
<keyword evidence="1" id="KW-0677">Repeat</keyword>
<dbReference type="SMART" id="SM00028">
    <property type="entry name" value="TPR"/>
    <property type="match status" value="13"/>
</dbReference>
<gene>
    <name evidence="5" type="primary">prsT</name>
    <name evidence="5" type="ORF">ENE75_09380</name>
</gene>
<dbReference type="InterPro" id="IPR019734">
    <property type="entry name" value="TPR_rpt"/>
</dbReference>
<feature type="repeat" description="TPR" evidence="3">
    <location>
        <begin position="233"/>
        <end position="266"/>
    </location>
</feature>
<reference evidence="5 6" key="1">
    <citation type="submission" date="2019-01" db="EMBL/GenBank/DDBJ databases">
        <authorList>
            <person name="Chen W.-M."/>
        </authorList>
    </citation>
    <scope>NUCLEOTIDE SEQUENCE [LARGE SCALE GENOMIC DNA]</scope>
    <source>
        <strain evidence="5 6">ICH-3</strain>
    </source>
</reference>
<dbReference type="InterPro" id="IPR051012">
    <property type="entry name" value="CellSynth/LPSAsmb/PSIAsmb"/>
</dbReference>
<dbReference type="Pfam" id="PF07721">
    <property type="entry name" value="TPR_4"/>
    <property type="match status" value="2"/>
</dbReference>
<keyword evidence="6" id="KW-1185">Reference proteome</keyword>
<dbReference type="PANTHER" id="PTHR45586:SF1">
    <property type="entry name" value="LIPOPOLYSACCHARIDE ASSEMBLY PROTEIN B"/>
    <property type="match status" value="1"/>
</dbReference>
<dbReference type="Pfam" id="PF14559">
    <property type="entry name" value="TPR_19"/>
    <property type="match status" value="3"/>
</dbReference>
<evidence type="ECO:0000313" key="5">
    <source>
        <dbReference type="EMBL" id="RVT52628.1"/>
    </source>
</evidence>
<dbReference type="EMBL" id="SACT01000002">
    <property type="protein sequence ID" value="RVT52628.1"/>
    <property type="molecule type" value="Genomic_DNA"/>
</dbReference>
<evidence type="ECO:0000256" key="4">
    <source>
        <dbReference type="SAM" id="MobiDB-lite"/>
    </source>
</evidence>
<protein>
    <submittedName>
        <fullName evidence="5">PEP-CTERM system TPR-repeat protein PrsT</fullName>
    </submittedName>
</protein>
<comment type="caution">
    <text evidence="5">The sequence shown here is derived from an EMBL/GenBank/DDBJ whole genome shotgun (WGS) entry which is preliminary data.</text>
</comment>
<name>A0A437JYF8_9BURK</name>
<evidence type="ECO:0000313" key="6">
    <source>
        <dbReference type="Proteomes" id="UP000288178"/>
    </source>
</evidence>
<dbReference type="PROSITE" id="PS50005">
    <property type="entry name" value="TPR"/>
    <property type="match status" value="2"/>
</dbReference>
<dbReference type="Pfam" id="PF13432">
    <property type="entry name" value="TPR_16"/>
    <property type="match status" value="4"/>
</dbReference>
<dbReference type="GO" id="GO:0042802">
    <property type="term" value="F:identical protein binding"/>
    <property type="evidence" value="ECO:0007669"/>
    <property type="project" value="InterPro"/>
</dbReference>
<dbReference type="SUPFAM" id="SSF48452">
    <property type="entry name" value="TPR-like"/>
    <property type="match status" value="6"/>
</dbReference>
<sequence length="966" mass="103905">MCRRFHGPSPCAGYTAPRTVGTITSLFQGIGFMAPRMSRSLRGLVALSVATAAALAGASPERAAQFYEDARSLYDKRDLPAAAIQLKNALQQDGNMLAAHLLLGKVLFEAGQLNAAEVALDEALKRGVNRSEVMPVLGRVYLRLGEPAKLLDRVDTAGVPPELHADILTMRGSAEAMAGKLSTASATFERARRANPKSAEPLVAEAPMLLRYGQVQRALEVASAATKLEPGNAMAWHQLGNIQQALGDMKAALDAQERATALAPKFVDAHVARATVLIAVGRTADARALLEQLKTWKVSEPRASYLRATLLAEAGDMAAATESWREAADLIDVMPSALRASSEPLLFAGALSHRALGNLQKAREYLDILLGRNPRHFAGRAMQASFLLAANEFAKAKPVVDELLRQAPEEPQILYLAGQMSLARREYEQATEFFERAQSAGAGNMALRDLALSQFAQGQGKVALANLERAYAKDAKDTRAGIELAVAYARLGQGRRAVDLAQKLVARQPDDPVLINFLGNIHGRLGDRANMRVAFERALATAPDYRPTVINLSRLDLDENRPDAARARLQAWVKGHEKDVEALYYLGVAERSAGRMVQALEAWERATGADRRDPRSAMATVDVLIAQGRTDQAVTVARAMAVNVPNVVPVQHVLARAYAVAGQRDAARSALKEALKLAGFEPGPIVQTGRMMLQVGDLDSAGYAALKALQASPDALDAMLLSVEVAARRGDAAAVDKGMAELTARHRNATPVLVTAGHVAMSRRQYTKAIASYQQAYEKEPSTPIALLRSRAQVAAGQPAAALSGLLDARRKSPDDDTLLRAIAEVRVLAGKPSDAVRDFEALVVRRPTDAELHGSFAEVLFALKDPRAIGMAETASKLAPTTARHGARYGWMLVLAGQLDLGVRVLRDARLRDPADGRIRWQLAEALQRAGKSAEARDELRAALASGNPPRPGPELDRLRQQLGV</sequence>
<dbReference type="InterPro" id="IPR011990">
    <property type="entry name" value="TPR-like_helical_dom_sf"/>
</dbReference>
<dbReference type="Proteomes" id="UP000288178">
    <property type="component" value="Unassembled WGS sequence"/>
</dbReference>
<dbReference type="PANTHER" id="PTHR45586">
    <property type="entry name" value="TPR REPEAT-CONTAINING PROTEIN PA4667"/>
    <property type="match status" value="1"/>
</dbReference>
<feature type="repeat" description="TPR" evidence="3">
    <location>
        <begin position="750"/>
        <end position="783"/>
    </location>
</feature>
<accession>A0A437JYF8</accession>
<feature type="compositionally biased region" description="Basic and acidic residues" evidence="4">
    <location>
        <begin position="955"/>
        <end position="966"/>
    </location>
</feature>
<keyword evidence="2 3" id="KW-0802">TPR repeat</keyword>
<feature type="region of interest" description="Disordered" evidence="4">
    <location>
        <begin position="944"/>
        <end position="966"/>
    </location>
</feature>
<dbReference type="Gene3D" id="1.25.40.10">
    <property type="entry name" value="Tetratricopeptide repeat domain"/>
    <property type="match status" value="5"/>
</dbReference>
<proteinExistence type="predicted"/>
<dbReference type="NCBIfam" id="TIGR02917">
    <property type="entry name" value="PEP_TPR_lipo"/>
    <property type="match status" value="1"/>
</dbReference>
<dbReference type="InterPro" id="IPR014266">
    <property type="entry name" value="PEP-CTERM_TPR_PrsT"/>
</dbReference>
<dbReference type="InterPro" id="IPR011717">
    <property type="entry name" value="TPR-4"/>
</dbReference>